<evidence type="ECO:0000256" key="2">
    <source>
        <dbReference type="SAM" id="Phobius"/>
    </source>
</evidence>
<keyword evidence="4" id="KW-1185">Reference proteome</keyword>
<feature type="compositionally biased region" description="Pro residues" evidence="1">
    <location>
        <begin position="91"/>
        <end position="107"/>
    </location>
</feature>
<keyword evidence="2" id="KW-0812">Transmembrane</keyword>
<gene>
    <name evidence="3" type="ORF">B9479_007961</name>
</gene>
<feature type="region of interest" description="Disordered" evidence="1">
    <location>
        <begin position="1"/>
        <end position="110"/>
    </location>
</feature>
<evidence type="ECO:0000313" key="4">
    <source>
        <dbReference type="Proteomes" id="UP000322245"/>
    </source>
</evidence>
<name>A0A5D3AKF5_9TREE</name>
<keyword evidence="2" id="KW-1133">Transmembrane helix</keyword>
<dbReference type="Proteomes" id="UP000322245">
    <property type="component" value="Unassembled WGS sequence"/>
</dbReference>
<reference evidence="3 4" key="1">
    <citation type="submission" date="2017-05" db="EMBL/GenBank/DDBJ databases">
        <title>The Genome Sequence of Tsuchiyaea wingfieldii DSM 27421.</title>
        <authorList>
            <person name="Cuomo C."/>
            <person name="Passer A."/>
            <person name="Billmyre B."/>
            <person name="Heitman J."/>
        </authorList>
    </citation>
    <scope>NUCLEOTIDE SEQUENCE [LARGE SCALE GENOMIC DNA]</scope>
    <source>
        <strain evidence="3 4">DSM 27421</strain>
    </source>
</reference>
<feature type="compositionally biased region" description="Polar residues" evidence="1">
    <location>
        <begin position="52"/>
        <end position="75"/>
    </location>
</feature>
<protein>
    <submittedName>
        <fullName evidence="3">Uncharacterized protein</fullName>
    </submittedName>
</protein>
<sequence length="559" mass="60579">MTAPGSYPTRSKQPSLTPALDDAWVSENESELSVPVSTPPRPGTSRRRALKSTPTRQQPIQTRSPVKRGSMSSNAGRPRKKLDDVQRPRSPTIPSPSSPPIQTPPAPNLLTSLPSLESTLRYVFAPIRILMVPINMAASPFIAHFVNALILAALAWAAWVLVVPLLPGLLWRLLRGAMGGVMGGELGISGEHVRLPLATLATPTCALTGLFCRHSLFTTSSPHSSSSTDSQSSRQLSAQQARPFWLWFSSTAPKDEVDVGEAARVLTKEVQRARDIFDSVRLVGEESVAPMEYVRVWELGSALMARGRADAESHKLGTMVIELGDDCRDLVDEISYIDSKSVNDFGWIQWEFERLVHLLSSPTVSPSPTVLGAKVHSLLLSLSSTLDDLHSLTSKAAQHANIASTKGRKIGTEMKTIEGALRVEEGREPGWKWYKDKGQKFFLGGEPTRGEILARDISLTTQTIVTTENLVRNLEATRSVIRSFRDQIGMFDASMMGFHLGANVGVGEEEGKEGDGIKLGPEEEVRILAEVVGGFGRALGRAKGGGGERLEIGGDDGKS</sequence>
<organism evidence="3 4">
    <name type="scientific">Cryptococcus floricola</name>
    <dbReference type="NCBI Taxonomy" id="2591691"/>
    <lineage>
        <taxon>Eukaryota</taxon>
        <taxon>Fungi</taxon>
        <taxon>Dikarya</taxon>
        <taxon>Basidiomycota</taxon>
        <taxon>Agaricomycotina</taxon>
        <taxon>Tremellomycetes</taxon>
        <taxon>Tremellales</taxon>
        <taxon>Cryptococcaceae</taxon>
        <taxon>Cryptococcus</taxon>
    </lineage>
</organism>
<dbReference type="EMBL" id="NIDF01000234">
    <property type="protein sequence ID" value="TYJ51464.1"/>
    <property type="molecule type" value="Genomic_DNA"/>
</dbReference>
<accession>A0A5D3AKF5</accession>
<evidence type="ECO:0000256" key="1">
    <source>
        <dbReference type="SAM" id="MobiDB-lite"/>
    </source>
</evidence>
<keyword evidence="2" id="KW-0472">Membrane</keyword>
<feature type="transmembrane region" description="Helical" evidence="2">
    <location>
        <begin position="149"/>
        <end position="174"/>
    </location>
</feature>
<comment type="caution">
    <text evidence="3">The sequence shown here is derived from an EMBL/GenBank/DDBJ whole genome shotgun (WGS) entry which is preliminary data.</text>
</comment>
<proteinExistence type="predicted"/>
<evidence type="ECO:0000313" key="3">
    <source>
        <dbReference type="EMBL" id="TYJ51464.1"/>
    </source>
</evidence>
<dbReference type="AlphaFoldDB" id="A0A5D3AKF5"/>